<dbReference type="Proteomes" id="UP000054053">
    <property type="component" value="Unassembled WGS sequence"/>
</dbReference>
<comment type="caution">
    <text evidence="1">The sequence shown here is derived from an EMBL/GenBank/DDBJ whole genome shotgun (WGS) entry which is preliminary data.</text>
</comment>
<dbReference type="AlphaFoldDB" id="A0A1B5L5R4"/>
<dbReference type="EMBL" id="BBTG02000011">
    <property type="protein sequence ID" value="GAO17906.1"/>
    <property type="molecule type" value="Genomic_DNA"/>
</dbReference>
<protein>
    <submittedName>
        <fullName evidence="1">Uncharacterized protein</fullName>
    </submittedName>
</protein>
<gene>
    <name evidence="1" type="ORF">UVI_02027140</name>
</gene>
<sequence>MILNPSPKSLEESVDSVDLGFQFESKANAAAWLLSCEINAGPVVPSAPGTRRLGSVALDLSGLAQLTTE</sequence>
<evidence type="ECO:0000313" key="1">
    <source>
        <dbReference type="EMBL" id="GAO17906.1"/>
    </source>
</evidence>
<name>A0A1B5L5R4_USTVR</name>
<accession>A0A1B5L5R4</accession>
<evidence type="ECO:0000313" key="2">
    <source>
        <dbReference type="Proteomes" id="UP000054053"/>
    </source>
</evidence>
<organism evidence="1 2">
    <name type="scientific">Ustilaginoidea virens</name>
    <name type="common">Rice false smut fungus</name>
    <name type="synonym">Villosiclava virens</name>
    <dbReference type="NCBI Taxonomy" id="1159556"/>
    <lineage>
        <taxon>Eukaryota</taxon>
        <taxon>Fungi</taxon>
        <taxon>Dikarya</taxon>
        <taxon>Ascomycota</taxon>
        <taxon>Pezizomycotina</taxon>
        <taxon>Sordariomycetes</taxon>
        <taxon>Hypocreomycetidae</taxon>
        <taxon>Hypocreales</taxon>
        <taxon>Clavicipitaceae</taxon>
        <taxon>Ustilaginoidea</taxon>
    </lineage>
</organism>
<reference evidence="2" key="1">
    <citation type="journal article" date="2016" name="Genome Announc.">
        <title>Genome sequence of Ustilaginoidea virens IPU010, a rice pathogenic fungus causing false smut.</title>
        <authorList>
            <person name="Kumagai T."/>
            <person name="Ishii T."/>
            <person name="Terai G."/>
            <person name="Umemura M."/>
            <person name="Machida M."/>
            <person name="Asai K."/>
        </authorList>
    </citation>
    <scope>NUCLEOTIDE SEQUENCE [LARGE SCALE GENOMIC DNA]</scope>
    <source>
        <strain evidence="2">IPU010</strain>
    </source>
</reference>
<proteinExistence type="predicted"/>